<protein>
    <submittedName>
        <fullName evidence="1">Uncharacterized protein</fullName>
    </submittedName>
</protein>
<dbReference type="VEuPathDB" id="VectorBase:RSAN_041262"/>
<comment type="caution">
    <text evidence="1">The sequence shown here is derived from an EMBL/GenBank/DDBJ whole genome shotgun (WGS) entry which is preliminary data.</text>
</comment>
<dbReference type="Proteomes" id="UP000821837">
    <property type="component" value="Chromosome 1"/>
</dbReference>
<reference evidence="1" key="2">
    <citation type="submission" date="2021-09" db="EMBL/GenBank/DDBJ databases">
        <authorList>
            <person name="Jia N."/>
            <person name="Wang J."/>
            <person name="Shi W."/>
            <person name="Du L."/>
            <person name="Sun Y."/>
            <person name="Zhan W."/>
            <person name="Jiang J."/>
            <person name="Wang Q."/>
            <person name="Zhang B."/>
            <person name="Ji P."/>
            <person name="Sakyi L.B."/>
            <person name="Cui X."/>
            <person name="Yuan T."/>
            <person name="Jiang B."/>
            <person name="Yang W."/>
            <person name="Lam T.T.-Y."/>
            <person name="Chang Q."/>
            <person name="Ding S."/>
            <person name="Wang X."/>
            <person name="Zhu J."/>
            <person name="Ruan X."/>
            <person name="Zhao L."/>
            <person name="Wei J."/>
            <person name="Que T."/>
            <person name="Du C."/>
            <person name="Cheng J."/>
            <person name="Dai P."/>
            <person name="Han X."/>
            <person name="Huang E."/>
            <person name="Gao Y."/>
            <person name="Liu J."/>
            <person name="Shao H."/>
            <person name="Ye R."/>
            <person name="Li L."/>
            <person name="Wei W."/>
            <person name="Wang X."/>
            <person name="Wang C."/>
            <person name="Huo Q."/>
            <person name="Li W."/>
            <person name="Guo W."/>
            <person name="Chen H."/>
            <person name="Chen S."/>
            <person name="Zhou L."/>
            <person name="Zhou L."/>
            <person name="Ni X."/>
            <person name="Tian J."/>
            <person name="Zhou Y."/>
            <person name="Sheng Y."/>
            <person name="Liu T."/>
            <person name="Pan Y."/>
            <person name="Xia L."/>
            <person name="Li J."/>
            <person name="Zhao F."/>
            <person name="Cao W."/>
        </authorList>
    </citation>
    <scope>NUCLEOTIDE SEQUENCE</scope>
    <source>
        <strain evidence="1">Rsan-2018</strain>
        <tissue evidence="1">Larvae</tissue>
    </source>
</reference>
<proteinExistence type="predicted"/>
<organism evidence="1 2">
    <name type="scientific">Rhipicephalus sanguineus</name>
    <name type="common">Brown dog tick</name>
    <name type="synonym">Ixodes sanguineus</name>
    <dbReference type="NCBI Taxonomy" id="34632"/>
    <lineage>
        <taxon>Eukaryota</taxon>
        <taxon>Metazoa</taxon>
        <taxon>Ecdysozoa</taxon>
        <taxon>Arthropoda</taxon>
        <taxon>Chelicerata</taxon>
        <taxon>Arachnida</taxon>
        <taxon>Acari</taxon>
        <taxon>Parasitiformes</taxon>
        <taxon>Ixodida</taxon>
        <taxon>Ixodoidea</taxon>
        <taxon>Ixodidae</taxon>
        <taxon>Rhipicephalinae</taxon>
        <taxon>Rhipicephalus</taxon>
        <taxon>Rhipicephalus</taxon>
    </lineage>
</organism>
<accession>A0A9D4T8P4</accession>
<evidence type="ECO:0000313" key="2">
    <source>
        <dbReference type="Proteomes" id="UP000821837"/>
    </source>
</evidence>
<evidence type="ECO:0000313" key="1">
    <source>
        <dbReference type="EMBL" id="KAH7982610.1"/>
    </source>
</evidence>
<dbReference type="EMBL" id="JABSTV010001245">
    <property type="protein sequence ID" value="KAH7982610.1"/>
    <property type="molecule type" value="Genomic_DNA"/>
</dbReference>
<name>A0A9D4T8P4_RHISA</name>
<keyword evidence="2" id="KW-1185">Reference proteome</keyword>
<gene>
    <name evidence="1" type="ORF">HPB52_006116</name>
</gene>
<reference evidence="1" key="1">
    <citation type="journal article" date="2020" name="Cell">
        <title>Large-Scale Comparative Analyses of Tick Genomes Elucidate Their Genetic Diversity and Vector Capacities.</title>
        <authorList>
            <consortium name="Tick Genome and Microbiome Consortium (TIGMIC)"/>
            <person name="Jia N."/>
            <person name="Wang J."/>
            <person name="Shi W."/>
            <person name="Du L."/>
            <person name="Sun Y."/>
            <person name="Zhan W."/>
            <person name="Jiang J.F."/>
            <person name="Wang Q."/>
            <person name="Zhang B."/>
            <person name="Ji P."/>
            <person name="Bell-Sakyi L."/>
            <person name="Cui X.M."/>
            <person name="Yuan T.T."/>
            <person name="Jiang B.G."/>
            <person name="Yang W.F."/>
            <person name="Lam T.T."/>
            <person name="Chang Q.C."/>
            <person name="Ding S.J."/>
            <person name="Wang X.J."/>
            <person name="Zhu J.G."/>
            <person name="Ruan X.D."/>
            <person name="Zhao L."/>
            <person name="Wei J.T."/>
            <person name="Ye R.Z."/>
            <person name="Que T.C."/>
            <person name="Du C.H."/>
            <person name="Zhou Y.H."/>
            <person name="Cheng J.X."/>
            <person name="Dai P.F."/>
            <person name="Guo W.B."/>
            <person name="Han X.H."/>
            <person name="Huang E.J."/>
            <person name="Li L.F."/>
            <person name="Wei W."/>
            <person name="Gao Y.C."/>
            <person name="Liu J.Z."/>
            <person name="Shao H.Z."/>
            <person name="Wang X."/>
            <person name="Wang C.C."/>
            <person name="Yang T.C."/>
            <person name="Huo Q.B."/>
            <person name="Li W."/>
            <person name="Chen H.Y."/>
            <person name="Chen S.E."/>
            <person name="Zhou L.G."/>
            <person name="Ni X.B."/>
            <person name="Tian J.H."/>
            <person name="Sheng Y."/>
            <person name="Liu T."/>
            <person name="Pan Y.S."/>
            <person name="Xia L.Y."/>
            <person name="Li J."/>
            <person name="Zhao F."/>
            <person name="Cao W.C."/>
        </authorList>
    </citation>
    <scope>NUCLEOTIDE SEQUENCE</scope>
    <source>
        <strain evidence="1">Rsan-2018</strain>
    </source>
</reference>
<dbReference type="AlphaFoldDB" id="A0A9D4T8P4"/>
<sequence>MERGRRPPDPAACALLASGQTPAAFADIVAHTFFPALDMAPPPFTAQNCLPAYAGYRSYQCAMSSHVLGHHNVVVDSCWTLLPLFTLSAMLAAMVNKNSALFYVAFMDEFGVSHQAASWPITMHGVVTHLTGT</sequence>